<proteinExistence type="predicted"/>
<feature type="transmembrane region" description="Helical" evidence="2">
    <location>
        <begin position="316"/>
        <end position="334"/>
    </location>
</feature>
<dbReference type="EMBL" id="NAJQ01001236">
    <property type="protein sequence ID" value="TKA61372.1"/>
    <property type="molecule type" value="Genomic_DNA"/>
</dbReference>
<reference evidence="3 4" key="1">
    <citation type="submission" date="2017-03" db="EMBL/GenBank/DDBJ databases">
        <title>Genomes of endolithic fungi from Antarctica.</title>
        <authorList>
            <person name="Coleine C."/>
            <person name="Masonjones S."/>
            <person name="Stajich J.E."/>
        </authorList>
    </citation>
    <scope>NUCLEOTIDE SEQUENCE [LARGE SCALE GENOMIC DNA]</scope>
    <source>
        <strain evidence="3 4">CCFEE 5184</strain>
    </source>
</reference>
<dbReference type="OrthoDB" id="3210850at2759"/>
<feature type="transmembrane region" description="Helical" evidence="2">
    <location>
        <begin position="213"/>
        <end position="236"/>
    </location>
</feature>
<gene>
    <name evidence="3" type="ORF">B0A55_12014</name>
</gene>
<accession>A0A4U0WF00</accession>
<keyword evidence="4" id="KW-1185">Reference proteome</keyword>
<dbReference type="PANTHER" id="PTHR38848:SF3">
    <property type="entry name" value="G-PROTEIN COUPLED RECEPTORS FAMILY 3 PROFILE DOMAIN-CONTAINING PROTEIN"/>
    <property type="match status" value="1"/>
</dbReference>
<sequence>MPAFWGAVYLRTLSFAPIASLLVIQRIVDNQTESPDIAPRQAASPGTNDNGVPARTSYAVVSLLCMFIMAALFGSRFHSMFNRGYWRSLPFIRMLPYFLYAFGILFNIAAALSISGTFKLTRDKDCRGAMYVCLVFYVATKTCVQLFLIERAHAARARSLKRLQDWVWLVFMFILIVGFGTIAILAFMAPVGVVDPHDKQCRIGLPRTSVLVLMTYDILINIALTVVFIVLLLPLLHMHPEGSHAKKLLRSPTHSENLRLPVLRLQKSKDSRLSGTSTETDDTVPSTSHSTVSAPLDTTASDAHANRLRMLIGKSTFGAVIMLTATMLNLAFLYKYSVTWAVTVVHLLTEGGQEDDRPSLISQLHSSEARGARYQRLAARRSTYSVE</sequence>
<dbReference type="PANTHER" id="PTHR38848">
    <property type="entry name" value="G-PROTEIN COUPLED RECEPTORS FAMILY 3 PROFILE DOMAIN-CONTAINING PROTEIN"/>
    <property type="match status" value="1"/>
</dbReference>
<organism evidence="3 4">
    <name type="scientific">Friedmanniomyces simplex</name>
    <dbReference type="NCBI Taxonomy" id="329884"/>
    <lineage>
        <taxon>Eukaryota</taxon>
        <taxon>Fungi</taxon>
        <taxon>Dikarya</taxon>
        <taxon>Ascomycota</taxon>
        <taxon>Pezizomycotina</taxon>
        <taxon>Dothideomycetes</taxon>
        <taxon>Dothideomycetidae</taxon>
        <taxon>Mycosphaerellales</taxon>
        <taxon>Teratosphaeriaceae</taxon>
        <taxon>Friedmanniomyces</taxon>
    </lineage>
</organism>
<evidence type="ECO:0000313" key="4">
    <source>
        <dbReference type="Proteomes" id="UP000309340"/>
    </source>
</evidence>
<dbReference type="AlphaFoldDB" id="A0A4U0WF00"/>
<keyword evidence="2" id="KW-0812">Transmembrane</keyword>
<evidence type="ECO:0000256" key="2">
    <source>
        <dbReference type="SAM" id="Phobius"/>
    </source>
</evidence>
<evidence type="ECO:0000256" key="1">
    <source>
        <dbReference type="SAM" id="MobiDB-lite"/>
    </source>
</evidence>
<keyword evidence="2" id="KW-0472">Membrane</keyword>
<feature type="compositionally biased region" description="Polar residues" evidence="1">
    <location>
        <begin position="273"/>
        <end position="295"/>
    </location>
</feature>
<feature type="transmembrane region" description="Helical" evidence="2">
    <location>
        <begin position="128"/>
        <end position="148"/>
    </location>
</feature>
<feature type="transmembrane region" description="Helical" evidence="2">
    <location>
        <begin position="168"/>
        <end position="193"/>
    </location>
</feature>
<feature type="region of interest" description="Disordered" evidence="1">
    <location>
        <begin position="269"/>
        <end position="295"/>
    </location>
</feature>
<dbReference type="Proteomes" id="UP000309340">
    <property type="component" value="Unassembled WGS sequence"/>
</dbReference>
<comment type="caution">
    <text evidence="3">The sequence shown here is derived from an EMBL/GenBank/DDBJ whole genome shotgun (WGS) entry which is preliminary data.</text>
</comment>
<protein>
    <submittedName>
        <fullName evidence="3">Uncharacterized protein</fullName>
    </submittedName>
</protein>
<name>A0A4U0WF00_9PEZI</name>
<feature type="transmembrane region" description="Helical" evidence="2">
    <location>
        <begin position="58"/>
        <end position="77"/>
    </location>
</feature>
<keyword evidence="2" id="KW-1133">Transmembrane helix</keyword>
<feature type="transmembrane region" description="Helical" evidence="2">
    <location>
        <begin position="97"/>
        <end position="116"/>
    </location>
</feature>
<evidence type="ECO:0000313" key="3">
    <source>
        <dbReference type="EMBL" id="TKA61372.1"/>
    </source>
</evidence>